<dbReference type="GO" id="GO:0003841">
    <property type="term" value="F:1-acylglycerol-3-phosphate O-acyltransferase activity"/>
    <property type="evidence" value="ECO:0007669"/>
    <property type="project" value="TreeGrafter"/>
</dbReference>
<keyword evidence="6" id="KW-0614">Plasmid</keyword>
<keyword evidence="4" id="KW-1133">Transmembrane helix</keyword>
<proteinExistence type="predicted"/>
<gene>
    <name evidence="6" type="primary">plsC</name>
    <name evidence="6" type="ordered locus">PHZ_p0194</name>
</gene>
<organism evidence="6 7">
    <name type="scientific">Phenylobacterium zucineum (strain HLK1)</name>
    <dbReference type="NCBI Taxonomy" id="450851"/>
    <lineage>
        <taxon>Bacteria</taxon>
        <taxon>Pseudomonadati</taxon>
        <taxon>Pseudomonadota</taxon>
        <taxon>Alphaproteobacteria</taxon>
        <taxon>Caulobacterales</taxon>
        <taxon>Caulobacteraceae</taxon>
        <taxon>Phenylobacterium</taxon>
    </lineage>
</organism>
<dbReference type="KEGG" id="pzu:PHZ_p0194"/>
<dbReference type="SUPFAM" id="SSF69593">
    <property type="entry name" value="Glycerol-3-phosphate (1)-acyltransferase"/>
    <property type="match status" value="1"/>
</dbReference>
<dbReference type="PANTHER" id="PTHR10434">
    <property type="entry name" value="1-ACYL-SN-GLYCEROL-3-PHOSPHATE ACYLTRANSFERASE"/>
    <property type="match status" value="1"/>
</dbReference>
<dbReference type="HOGENOM" id="CLU_027938_5_1_5"/>
<evidence type="ECO:0000313" key="7">
    <source>
        <dbReference type="Proteomes" id="UP000001868"/>
    </source>
</evidence>
<keyword evidence="2 6" id="KW-0808">Transferase</keyword>
<feature type="domain" description="Phospholipid/glycerol acyltransferase" evidence="5">
    <location>
        <begin position="85"/>
        <end position="199"/>
    </location>
</feature>
<keyword evidence="3 6" id="KW-0012">Acyltransferase</keyword>
<feature type="transmembrane region" description="Helical" evidence="4">
    <location>
        <begin position="21"/>
        <end position="43"/>
    </location>
</feature>
<name>B4RIG2_PHEZH</name>
<comment type="pathway">
    <text evidence="1">Lipid metabolism.</text>
</comment>
<dbReference type="EMBL" id="CP000748">
    <property type="protein sequence ID" value="ACG80137.1"/>
    <property type="molecule type" value="Genomic_DNA"/>
</dbReference>
<dbReference type="AlphaFoldDB" id="B4RIG2"/>
<evidence type="ECO:0000259" key="5">
    <source>
        <dbReference type="SMART" id="SM00563"/>
    </source>
</evidence>
<geneLocation type="plasmid" evidence="7">
    <name>pHLK1</name>
</geneLocation>
<keyword evidence="4" id="KW-0812">Transmembrane</keyword>
<evidence type="ECO:0000256" key="2">
    <source>
        <dbReference type="ARBA" id="ARBA00022679"/>
    </source>
</evidence>
<keyword evidence="4" id="KW-0472">Membrane</keyword>
<evidence type="ECO:0000256" key="1">
    <source>
        <dbReference type="ARBA" id="ARBA00005189"/>
    </source>
</evidence>
<dbReference type="eggNOG" id="COG0204">
    <property type="taxonomic scope" value="Bacteria"/>
</dbReference>
<dbReference type="PANTHER" id="PTHR10434:SF40">
    <property type="entry name" value="1-ACYL-SN-GLYCEROL-3-PHOSPHATE ACYLTRANSFERASE"/>
    <property type="match status" value="1"/>
</dbReference>
<evidence type="ECO:0000313" key="6">
    <source>
        <dbReference type="EMBL" id="ACG80137.1"/>
    </source>
</evidence>
<evidence type="ECO:0000256" key="3">
    <source>
        <dbReference type="ARBA" id="ARBA00023315"/>
    </source>
</evidence>
<dbReference type="OrthoDB" id="9808424at2"/>
<dbReference type="SMART" id="SM00563">
    <property type="entry name" value="PlsC"/>
    <property type="match status" value="1"/>
</dbReference>
<dbReference type="CDD" id="cd07989">
    <property type="entry name" value="LPLAT_AGPAT-like"/>
    <property type="match status" value="1"/>
</dbReference>
<reference evidence="6 7" key="1">
    <citation type="journal article" date="2008" name="BMC Genomics">
        <title>Complete genome of Phenylobacterium zucineum - a novel facultative intracellular bacterium isolated from human erythroleukemia cell line K562.</title>
        <authorList>
            <person name="Luo Y."/>
            <person name="Xu X."/>
            <person name="Ding Z."/>
            <person name="Liu Z."/>
            <person name="Zhang B."/>
            <person name="Yan Z."/>
            <person name="Sun J."/>
            <person name="Hu S."/>
            <person name="Hu X."/>
        </authorList>
    </citation>
    <scope>NUCLEOTIDE SEQUENCE [LARGE SCALE GENOMIC DNA]</scope>
    <source>
        <strain evidence="7">HLK1</strain>
        <plasmid evidence="7">Plasmid pHLK1</plasmid>
    </source>
</reference>
<dbReference type="InterPro" id="IPR002123">
    <property type="entry name" value="Plipid/glycerol_acylTrfase"/>
</dbReference>
<sequence length="253" mass="27404">MRAPPEGSRRSPAQALRSWTFDALWAIWTALFGLTIPLLWGLGSPPRLVRSGSRVWARGVLALLGVVAGVRYVVRGASNLPDRPCLIVANHQSTWETIAALALFPEVAIVAKRELLRIPVMGWYLRRSPMIVIDREEAGKALREMTAQSRAAMAEGRSVLIFPEGTRTPVGKPVSFKRGVELLYRTLEAPVVPVALDSGRFWPLGSRLKAPGVITVSLLSPIPPGLPAAEFARRAESMIETEKAALVASGASS</sequence>
<protein>
    <submittedName>
        <fullName evidence="6">1-acylglycerol-3-phosphate O-acyltransferase</fullName>
    </submittedName>
</protein>
<accession>B4RIG2</accession>
<dbReference type="Pfam" id="PF01553">
    <property type="entry name" value="Acyltransferase"/>
    <property type="match status" value="1"/>
</dbReference>
<feature type="transmembrane region" description="Helical" evidence="4">
    <location>
        <begin position="55"/>
        <end position="74"/>
    </location>
</feature>
<dbReference type="GO" id="GO:0006654">
    <property type="term" value="P:phosphatidic acid biosynthetic process"/>
    <property type="evidence" value="ECO:0007669"/>
    <property type="project" value="TreeGrafter"/>
</dbReference>
<keyword evidence="7" id="KW-1185">Reference proteome</keyword>
<evidence type="ECO:0000256" key="4">
    <source>
        <dbReference type="SAM" id="Phobius"/>
    </source>
</evidence>
<dbReference type="Proteomes" id="UP000001868">
    <property type="component" value="Plasmid pHLK1"/>
</dbReference>